<proteinExistence type="predicted"/>
<comment type="caution">
    <text evidence="1">The sequence shown here is derived from an EMBL/GenBank/DDBJ whole genome shotgun (WGS) entry which is preliminary data.</text>
</comment>
<accession>A0A0R3AN95</accession>
<sequence>MSKWADRRQQLKSDSDYDPLTSIPMMEPNQFDITKARLRITKAFDSAGAKNITIIDPYLLESDIQTILHLFATQSERNITVITFLNKFKTCEQKSAPKIETAKILKSITDDLKTKGIFSSFEIIVTNFEFHDRFFICTDDDKESIVIASGGSLSMFLTKYTSLIRVTNRTFKRALFDFIGLAKSKGSNLAAYIGEKA</sequence>
<dbReference type="PATRIC" id="fig|1615673.3.peg.1033"/>
<evidence type="ECO:0000313" key="2">
    <source>
        <dbReference type="Proteomes" id="UP000050852"/>
    </source>
</evidence>
<name>A0A0R3AN95_9PSED</name>
<evidence type="ECO:0000313" key="1">
    <source>
        <dbReference type="EMBL" id="KRP74719.1"/>
    </source>
</evidence>
<dbReference type="Proteomes" id="UP000050852">
    <property type="component" value="Unassembled WGS sequence"/>
</dbReference>
<organism evidence="1 2">
    <name type="scientific">Pseudomonas paralactis</name>
    <dbReference type="NCBI Taxonomy" id="1615673"/>
    <lineage>
        <taxon>Bacteria</taxon>
        <taxon>Pseudomonadati</taxon>
        <taxon>Pseudomonadota</taxon>
        <taxon>Gammaproteobacteria</taxon>
        <taxon>Pseudomonadales</taxon>
        <taxon>Pseudomonadaceae</taxon>
        <taxon>Pseudomonas</taxon>
    </lineage>
</organism>
<dbReference type="EMBL" id="JYLN01000001">
    <property type="protein sequence ID" value="KRP74719.1"/>
    <property type="molecule type" value="Genomic_DNA"/>
</dbReference>
<dbReference type="AlphaFoldDB" id="A0A0R3AN95"/>
<dbReference type="RefSeq" id="WP_057700563.1">
    <property type="nucleotide sequence ID" value="NZ_JYLN01000001.1"/>
</dbReference>
<dbReference type="InterPro" id="IPR038113">
    <property type="entry name" value="MITD1_C_sf"/>
</dbReference>
<gene>
    <name evidence="1" type="ORF">TX23_00570</name>
</gene>
<dbReference type="Gene3D" id="3.30.870.30">
    <property type="entry name" value="MITD, C-terminal phospholipase D-like domain"/>
    <property type="match status" value="1"/>
</dbReference>
<dbReference type="OrthoDB" id="9797674at2"/>
<protein>
    <submittedName>
        <fullName evidence="1">Uncharacterized protein</fullName>
    </submittedName>
</protein>
<reference evidence="1 2" key="1">
    <citation type="submission" date="2015-02" db="EMBL/GenBank/DDBJ databases">
        <title>Two Pseudomonas sp. nov., isolated from raw milk.</title>
        <authorList>
            <person name="Wenning M."/>
            <person name="von Neubeck M."/>
            <person name="Huptas C."/>
            <person name="Scherer S."/>
        </authorList>
    </citation>
    <scope>NUCLEOTIDE SEQUENCE [LARGE SCALE GENOMIC DNA]</scope>
    <source>
        <strain evidence="1 2">DSM 29164</strain>
    </source>
</reference>